<keyword evidence="2" id="KW-1185">Reference proteome</keyword>
<dbReference type="PANTHER" id="PTHR31228">
    <property type="entry name" value="CYSTATIN/MONELLIN SUPERFAMILY PROTEIN"/>
    <property type="match status" value="1"/>
</dbReference>
<feature type="region of interest" description="Disordered" evidence="1">
    <location>
        <begin position="37"/>
        <end position="135"/>
    </location>
</feature>
<feature type="compositionally biased region" description="Acidic residues" evidence="1">
    <location>
        <begin position="104"/>
        <end position="120"/>
    </location>
</feature>
<reference evidence="2" key="1">
    <citation type="journal article" date="1997" name="Nucleic Acids Res.">
        <title>tRNAscan-SE: a program for improved detection of transfer RNA genes in genomic sequence.</title>
        <authorList>
            <person name="Lowe T.M."/>
            <person name="Eddy S.R."/>
        </authorList>
    </citation>
    <scope>NUCLEOTIDE SEQUENCE [LARGE SCALE GENOMIC DNA]</scope>
    <source>
        <strain evidence="2">r\DH55</strain>
    </source>
</reference>
<dbReference type="RefSeq" id="XP_010431194.1">
    <property type="nucleotide sequence ID" value="XM_010432892.2"/>
</dbReference>
<accession>A0ABM0TTM1</accession>
<organism evidence="2 4">
    <name type="scientific">Camelina sativa</name>
    <name type="common">False flax</name>
    <name type="synonym">Myagrum sativum</name>
    <dbReference type="NCBI Taxonomy" id="90675"/>
    <lineage>
        <taxon>Eukaryota</taxon>
        <taxon>Viridiplantae</taxon>
        <taxon>Streptophyta</taxon>
        <taxon>Embryophyta</taxon>
        <taxon>Tracheophyta</taxon>
        <taxon>Spermatophyta</taxon>
        <taxon>Magnoliopsida</taxon>
        <taxon>eudicotyledons</taxon>
        <taxon>Gunneridae</taxon>
        <taxon>Pentapetalae</taxon>
        <taxon>rosids</taxon>
        <taxon>malvids</taxon>
        <taxon>Brassicales</taxon>
        <taxon>Brassicaceae</taxon>
        <taxon>Camelineae</taxon>
        <taxon>Camelina</taxon>
    </lineage>
</organism>
<name>A0ABM0TTM1_CAMSA</name>
<proteinExistence type="predicted"/>
<protein>
    <submittedName>
        <fullName evidence="3 4">Uncharacterized protein LOC104715488</fullName>
    </submittedName>
</protein>
<evidence type="ECO:0000313" key="4">
    <source>
        <dbReference type="RefSeq" id="XP_010431200.1"/>
    </source>
</evidence>
<dbReference type="Proteomes" id="UP000694864">
    <property type="component" value="Chromosome 2"/>
</dbReference>
<evidence type="ECO:0000313" key="2">
    <source>
        <dbReference type="Proteomes" id="UP000694864"/>
    </source>
</evidence>
<evidence type="ECO:0000313" key="5">
    <source>
        <dbReference type="RefSeq" id="XP_010431205.1"/>
    </source>
</evidence>
<evidence type="ECO:0000256" key="1">
    <source>
        <dbReference type="SAM" id="MobiDB-lite"/>
    </source>
</evidence>
<reference evidence="2" key="2">
    <citation type="journal article" date="2014" name="Nat. Commun.">
        <title>The emerging biofuel crop Camelina sativa retains a highly undifferentiated hexaploid genome structure.</title>
        <authorList>
            <person name="Kagale S."/>
            <person name="Koh C."/>
            <person name="Nixon J."/>
            <person name="Bollina V."/>
            <person name="Clarke W.E."/>
            <person name="Tuteja R."/>
            <person name="Spillane C."/>
            <person name="Robinson S.J."/>
            <person name="Links M.G."/>
            <person name="Clarke C."/>
            <person name="Higgins E.E."/>
            <person name="Huebert T."/>
            <person name="Sharpe A.G."/>
            <person name="Parkin I.A."/>
        </authorList>
    </citation>
    <scope>NUCLEOTIDE SEQUENCE [LARGE SCALE GENOMIC DNA]</scope>
    <source>
        <strain evidence="2">r\DH55</strain>
    </source>
</reference>
<dbReference type="RefSeq" id="XP_010431200.1">
    <property type="nucleotide sequence ID" value="XM_010432898.2"/>
</dbReference>
<gene>
    <name evidence="3 4 5" type="primary">LOC104715488</name>
</gene>
<dbReference type="InterPro" id="IPR006525">
    <property type="entry name" value="Cystatin-related_pln"/>
</dbReference>
<reference evidence="3 4" key="3">
    <citation type="submission" date="2025-05" db="UniProtKB">
        <authorList>
            <consortium name="RefSeq"/>
        </authorList>
    </citation>
    <scope>IDENTIFICATION</scope>
    <source>
        <tissue evidence="3 4">Leaf</tissue>
    </source>
</reference>
<dbReference type="PANTHER" id="PTHR31228:SF24">
    <property type="entry name" value="CYSTATIN_MONELLIN SUPERFAMILY PROTEIN"/>
    <property type="match status" value="1"/>
</dbReference>
<feature type="compositionally biased region" description="Acidic residues" evidence="1">
    <location>
        <begin position="37"/>
        <end position="47"/>
    </location>
</feature>
<sequence>MLLNQCGAETTIEDSMEGSYSVFVYSYLTKRKAEFDAEELEESDEGLGDEKVKIDEREADKALLEEHEWDMDGSDGLEYHSSTNSDHSSVDLKSNARKRKAEFEFEEEEEEESDDEEEGVDDGRGKIEEEPEARIDYLKAPEWDVDSFDGLEYYSSPEPILSSDEELFTEEEMEHYRIFKRQMIESKGFYGDRELRPSFHFKGISPMKLEQRALPNQNYRQFWQEMVYVCLQKLNQDKHSNVEFVEVVRGYYRPGPRSKSYITFMAREKPDGPLVEYQAKCMVTLDRKRHPILCRPAPTPMP</sequence>
<feature type="compositionally biased region" description="Basic and acidic residues" evidence="1">
    <location>
        <begin position="121"/>
        <end position="135"/>
    </location>
</feature>
<feature type="compositionally biased region" description="Basic and acidic residues" evidence="1">
    <location>
        <begin position="48"/>
        <end position="66"/>
    </location>
</feature>
<dbReference type="NCBIfam" id="TIGR01638">
    <property type="entry name" value="Atha_cystat_rel"/>
    <property type="match status" value="1"/>
</dbReference>
<evidence type="ECO:0000313" key="3">
    <source>
        <dbReference type="RefSeq" id="XP_010431194.1"/>
    </source>
</evidence>
<dbReference type="RefSeq" id="XP_010431205.1">
    <property type="nucleotide sequence ID" value="XM_010432903.2"/>
</dbReference>
<dbReference type="GeneID" id="104715488"/>